<proteinExistence type="predicted"/>
<gene>
    <name evidence="1" type="ORF">LOK49_LG01G03951</name>
</gene>
<evidence type="ECO:0000313" key="1">
    <source>
        <dbReference type="EMBL" id="KAI8030229.1"/>
    </source>
</evidence>
<sequence>MIFVGFFVPVKREQSKVFTVSCEGYIGFGCEIVDETARKLQGLPGVRFSLPILTLMLRKRIMVISGVADH</sequence>
<dbReference type="Proteomes" id="UP001060215">
    <property type="component" value="Chromosome 1"/>
</dbReference>
<name>A0ACC0IY54_9ERIC</name>
<reference evidence="1 2" key="1">
    <citation type="journal article" date="2022" name="Plant J.">
        <title>Chromosome-level genome of Camellia lanceoleosa provides a valuable resource for understanding genome evolution and self-incompatibility.</title>
        <authorList>
            <person name="Gong W."/>
            <person name="Xiao S."/>
            <person name="Wang L."/>
            <person name="Liao Z."/>
            <person name="Chang Y."/>
            <person name="Mo W."/>
            <person name="Hu G."/>
            <person name="Li W."/>
            <person name="Zhao G."/>
            <person name="Zhu H."/>
            <person name="Hu X."/>
            <person name="Ji K."/>
            <person name="Xiang X."/>
            <person name="Song Q."/>
            <person name="Yuan D."/>
            <person name="Jin S."/>
            <person name="Zhang L."/>
        </authorList>
    </citation>
    <scope>NUCLEOTIDE SEQUENCE [LARGE SCALE GENOMIC DNA]</scope>
    <source>
        <strain evidence="1">SQ_2022a</strain>
    </source>
</reference>
<dbReference type="EMBL" id="CM045758">
    <property type="protein sequence ID" value="KAI8030229.1"/>
    <property type="molecule type" value="Genomic_DNA"/>
</dbReference>
<accession>A0ACC0IY54</accession>
<comment type="caution">
    <text evidence="1">The sequence shown here is derived from an EMBL/GenBank/DDBJ whole genome shotgun (WGS) entry which is preliminary data.</text>
</comment>
<evidence type="ECO:0000313" key="2">
    <source>
        <dbReference type="Proteomes" id="UP001060215"/>
    </source>
</evidence>
<organism evidence="1 2">
    <name type="scientific">Camellia lanceoleosa</name>
    <dbReference type="NCBI Taxonomy" id="1840588"/>
    <lineage>
        <taxon>Eukaryota</taxon>
        <taxon>Viridiplantae</taxon>
        <taxon>Streptophyta</taxon>
        <taxon>Embryophyta</taxon>
        <taxon>Tracheophyta</taxon>
        <taxon>Spermatophyta</taxon>
        <taxon>Magnoliopsida</taxon>
        <taxon>eudicotyledons</taxon>
        <taxon>Gunneridae</taxon>
        <taxon>Pentapetalae</taxon>
        <taxon>asterids</taxon>
        <taxon>Ericales</taxon>
        <taxon>Theaceae</taxon>
        <taxon>Camellia</taxon>
    </lineage>
</organism>
<protein>
    <submittedName>
        <fullName evidence="1">Uncharacterized protein</fullName>
    </submittedName>
</protein>
<keyword evidence="2" id="KW-1185">Reference proteome</keyword>